<keyword evidence="2" id="KW-1185">Reference proteome</keyword>
<protein>
    <submittedName>
        <fullName evidence="1">Uncharacterized protein</fullName>
    </submittedName>
</protein>
<reference evidence="1 2" key="1">
    <citation type="submission" date="2019-04" db="EMBL/GenBank/DDBJ databases">
        <title>Comparative genomics and transcriptomics to analyze fruiting body development in filamentous ascomycetes.</title>
        <authorList>
            <consortium name="DOE Joint Genome Institute"/>
            <person name="Lutkenhaus R."/>
            <person name="Traeger S."/>
            <person name="Breuer J."/>
            <person name="Kuo A."/>
            <person name="Lipzen A."/>
            <person name="Pangilinan J."/>
            <person name="Dilworth D."/>
            <person name="Sandor L."/>
            <person name="Poggeler S."/>
            <person name="Barry K."/>
            <person name="Grigoriev I.V."/>
            <person name="Nowrousian M."/>
        </authorList>
    </citation>
    <scope>NUCLEOTIDE SEQUENCE [LARGE SCALE GENOMIC DNA]</scope>
    <source>
        <strain evidence="1 2">CBS 389.68</strain>
    </source>
</reference>
<gene>
    <name evidence="1" type="ORF">EX30DRAFT_22259</name>
</gene>
<dbReference type="AlphaFoldDB" id="A0A4S2N7P4"/>
<dbReference type="EMBL" id="ML220112">
    <property type="protein sequence ID" value="TGZ85378.1"/>
    <property type="molecule type" value="Genomic_DNA"/>
</dbReference>
<dbReference type="InParanoid" id="A0A4S2N7P4"/>
<evidence type="ECO:0000313" key="1">
    <source>
        <dbReference type="EMBL" id="TGZ85378.1"/>
    </source>
</evidence>
<sequence>MSAYTNSKSADWLQLKHSQRPSRFGIGCGMRDSDWDYLDAIPARCGYTFVSEDAPVQLLNNHGGMDDDEHMVKDVWTPYQQMAAAAEEQVEPVDMGVPVNPSNAMDMDVDMDIDCAPPASNGQQFQPGTFNATMVSPSNKKKRSLEDLELNTGVNAQCQPQSFQFDNKRVRLGA</sequence>
<organism evidence="1 2">
    <name type="scientific">Ascodesmis nigricans</name>
    <dbReference type="NCBI Taxonomy" id="341454"/>
    <lineage>
        <taxon>Eukaryota</taxon>
        <taxon>Fungi</taxon>
        <taxon>Dikarya</taxon>
        <taxon>Ascomycota</taxon>
        <taxon>Pezizomycotina</taxon>
        <taxon>Pezizomycetes</taxon>
        <taxon>Pezizales</taxon>
        <taxon>Ascodesmidaceae</taxon>
        <taxon>Ascodesmis</taxon>
    </lineage>
</organism>
<dbReference type="OrthoDB" id="5362005at2759"/>
<proteinExistence type="predicted"/>
<evidence type="ECO:0000313" key="2">
    <source>
        <dbReference type="Proteomes" id="UP000298138"/>
    </source>
</evidence>
<dbReference type="Proteomes" id="UP000298138">
    <property type="component" value="Unassembled WGS sequence"/>
</dbReference>
<name>A0A4S2N7P4_9PEZI</name>
<accession>A0A4S2N7P4</accession>